<dbReference type="PANTHER" id="PTHR33937">
    <property type="entry name" value="IRON-MOLYBDENUM PROTEIN-RELATED-RELATED"/>
    <property type="match status" value="1"/>
</dbReference>
<evidence type="ECO:0000313" key="2">
    <source>
        <dbReference type="EMBL" id="VAW28463.1"/>
    </source>
</evidence>
<dbReference type="EMBL" id="UOES01000406">
    <property type="protein sequence ID" value="VAW28463.1"/>
    <property type="molecule type" value="Genomic_DNA"/>
</dbReference>
<dbReference type="SUPFAM" id="SSF53146">
    <property type="entry name" value="Nitrogenase accessory factor-like"/>
    <property type="match status" value="1"/>
</dbReference>
<dbReference type="InterPro" id="IPR051840">
    <property type="entry name" value="NifX/NifY_domain"/>
</dbReference>
<proteinExistence type="predicted"/>
<feature type="domain" description="Dinitrogenase iron-molybdenum cofactor biosynthesis" evidence="1">
    <location>
        <begin position="10"/>
        <end position="105"/>
    </location>
</feature>
<name>A0A3B0UJF4_9ZZZZ</name>
<organism evidence="2">
    <name type="scientific">hydrothermal vent metagenome</name>
    <dbReference type="NCBI Taxonomy" id="652676"/>
    <lineage>
        <taxon>unclassified sequences</taxon>
        <taxon>metagenomes</taxon>
        <taxon>ecological metagenomes</taxon>
    </lineage>
</organism>
<dbReference type="PANTHER" id="PTHR33937:SF2">
    <property type="entry name" value="DINITROGENASE IRON-MOLYBDENUM COFACTOR BIOSYNTHESIS DOMAIN-CONTAINING PROTEIN"/>
    <property type="match status" value="1"/>
</dbReference>
<evidence type="ECO:0000259" key="1">
    <source>
        <dbReference type="Pfam" id="PF02579"/>
    </source>
</evidence>
<dbReference type="InterPro" id="IPR003731">
    <property type="entry name" value="Di-Nase_FeMo-co_biosynth"/>
</dbReference>
<sequence length="120" mass="13287">MKIAITSQNQRTVSGHAGKTTRFAVFEVEDKKIINRSLLELEVSNVLHEHFHGNPAPEYVHPVLEMDVVITGSMGPGFPIKMRANGIEAIMTDEKDIDLAISKFLDGTLIRLQPEGGCHH</sequence>
<protein>
    <submittedName>
        <fullName evidence="2">Dinitrogenase iron-molybdenum cofactor biosynthesis protein</fullName>
    </submittedName>
</protein>
<accession>A0A3B0UJF4</accession>
<gene>
    <name evidence="2" type="ORF">MNBD_BACTEROID06-798</name>
</gene>
<dbReference type="AlphaFoldDB" id="A0A3B0UJF4"/>
<dbReference type="Pfam" id="PF02579">
    <property type="entry name" value="Nitro_FeMo-Co"/>
    <property type="match status" value="1"/>
</dbReference>
<dbReference type="Gene3D" id="3.30.420.130">
    <property type="entry name" value="Dinitrogenase iron-molybdenum cofactor biosynthesis domain"/>
    <property type="match status" value="1"/>
</dbReference>
<dbReference type="InterPro" id="IPR036105">
    <property type="entry name" value="DiNase_FeMo-co_biosyn_sf"/>
</dbReference>
<reference evidence="2" key="1">
    <citation type="submission" date="2018-06" db="EMBL/GenBank/DDBJ databases">
        <authorList>
            <person name="Zhirakovskaya E."/>
        </authorList>
    </citation>
    <scope>NUCLEOTIDE SEQUENCE</scope>
</reference>